<dbReference type="InterPro" id="IPR011701">
    <property type="entry name" value="MFS"/>
</dbReference>
<feature type="region of interest" description="Disordered" evidence="5">
    <location>
        <begin position="518"/>
        <end position="537"/>
    </location>
</feature>
<keyword evidence="2 6" id="KW-0812">Transmembrane</keyword>
<protein>
    <recommendedName>
        <fullName evidence="7">Major facilitator superfamily (MFS) profile domain-containing protein</fullName>
    </recommendedName>
</protein>
<feature type="transmembrane region" description="Helical" evidence="6">
    <location>
        <begin position="187"/>
        <end position="206"/>
    </location>
</feature>
<keyword evidence="9" id="KW-1185">Reference proteome</keyword>
<dbReference type="SUPFAM" id="SSF103473">
    <property type="entry name" value="MFS general substrate transporter"/>
    <property type="match status" value="1"/>
</dbReference>
<dbReference type="GO" id="GO:0022857">
    <property type="term" value="F:transmembrane transporter activity"/>
    <property type="evidence" value="ECO:0007669"/>
    <property type="project" value="InterPro"/>
</dbReference>
<feature type="domain" description="Major facilitator superfamily (MFS) profile" evidence="7">
    <location>
        <begin position="67"/>
        <end position="513"/>
    </location>
</feature>
<dbReference type="InterPro" id="IPR036259">
    <property type="entry name" value="MFS_trans_sf"/>
</dbReference>
<evidence type="ECO:0000256" key="6">
    <source>
        <dbReference type="SAM" id="Phobius"/>
    </source>
</evidence>
<accession>A0AAD4EP95</accession>
<feature type="region of interest" description="Disordered" evidence="5">
    <location>
        <begin position="1"/>
        <end position="20"/>
    </location>
</feature>
<feature type="transmembrane region" description="Helical" evidence="6">
    <location>
        <begin position="419"/>
        <end position="441"/>
    </location>
</feature>
<dbReference type="Proteomes" id="UP001197093">
    <property type="component" value="Unassembled WGS sequence"/>
</dbReference>
<evidence type="ECO:0000256" key="5">
    <source>
        <dbReference type="SAM" id="MobiDB-lite"/>
    </source>
</evidence>
<evidence type="ECO:0000256" key="4">
    <source>
        <dbReference type="ARBA" id="ARBA00023136"/>
    </source>
</evidence>
<dbReference type="AlphaFoldDB" id="A0AAD4EP95"/>
<feature type="transmembrane region" description="Helical" evidence="6">
    <location>
        <begin position="453"/>
        <end position="479"/>
    </location>
</feature>
<dbReference type="Gene3D" id="1.20.1250.20">
    <property type="entry name" value="MFS general substrate transporter like domains"/>
    <property type="match status" value="1"/>
</dbReference>
<feature type="transmembrane region" description="Helical" evidence="6">
    <location>
        <begin position="491"/>
        <end position="508"/>
    </location>
</feature>
<evidence type="ECO:0000256" key="1">
    <source>
        <dbReference type="ARBA" id="ARBA00004141"/>
    </source>
</evidence>
<gene>
    <name evidence="8" type="ORF">NEMBOFW57_009299</name>
</gene>
<feature type="transmembrane region" description="Helical" evidence="6">
    <location>
        <begin position="227"/>
        <end position="249"/>
    </location>
</feature>
<keyword evidence="4 6" id="KW-0472">Membrane</keyword>
<comment type="caution">
    <text evidence="8">The sequence shown here is derived from an EMBL/GenBank/DDBJ whole genome shotgun (WGS) entry which is preliminary data.</text>
</comment>
<comment type="subcellular location">
    <subcellularLocation>
        <location evidence="1">Membrane</location>
        <topology evidence="1">Multi-pass membrane protein</topology>
    </subcellularLocation>
</comment>
<dbReference type="PANTHER" id="PTHR23507:SF1">
    <property type="entry name" value="FI18259P1-RELATED"/>
    <property type="match status" value="1"/>
</dbReference>
<reference evidence="8" key="1">
    <citation type="submission" date="2023-02" db="EMBL/GenBank/DDBJ databases">
        <authorList>
            <person name="Palmer J.M."/>
        </authorList>
    </citation>
    <scope>NUCLEOTIDE SEQUENCE</scope>
    <source>
        <strain evidence="8">FW57</strain>
    </source>
</reference>
<feature type="transmembrane region" description="Helical" evidence="6">
    <location>
        <begin position="160"/>
        <end position="181"/>
    </location>
</feature>
<proteinExistence type="predicted"/>
<keyword evidence="3 6" id="KW-1133">Transmembrane helix</keyword>
<evidence type="ECO:0000313" key="9">
    <source>
        <dbReference type="Proteomes" id="UP001197093"/>
    </source>
</evidence>
<sequence>MNGHDDHEPDHGFDPDRVEAEPLLAAEERDSIDICESPAGPDQSHESHTRHHARRGCASRFQAQNRTTIVVLLAFLMFTVTTSGMLILIPIFRLMEDAICHLYYDKGMFEPIEERLCKVDGVQKKLAYLGGLSAMISSIVGLVATLPYGVLADRIGRKPCFILAYVGIILAFAWGPLMLVIDKTPHVNFAIFGSVFFLIGGGIPVAMNSLNAMASDVSSDSDRATGFLYLSFGAVSGGLVGPVTAGLLMEHLGPWFPVIMVFCITPFVFALMLFLPETLPIKLKETEQEEQPPFLQKLREAAKELGVSFALLKNPNIALSLPAFLIQPALFAAYSSTLAQHISTYFGWSLAQTNYLLSPLGILQLVIIVLIPRTSGFLTNQSGRFRLCVFSKDILLTKISLLFLISGAIIEGFSREVALFIIGLTIGTFGSSHGPLCRAITTSYVDPQHTSRLFALISMLEMGGALLGGPVLAWCFSIGLSRKGLWTGLPWFYIGGLVLLALVSLTFMKPPKQNDTAVDAGAEGSGDLGYQSAEEQV</sequence>
<feature type="transmembrane region" description="Helical" evidence="6">
    <location>
        <begin position="255"/>
        <end position="275"/>
    </location>
</feature>
<feature type="region of interest" description="Disordered" evidence="5">
    <location>
        <begin position="34"/>
        <end position="56"/>
    </location>
</feature>
<organism evidence="8 9">
    <name type="scientific">Staphylotrichum longicolle</name>
    <dbReference type="NCBI Taxonomy" id="669026"/>
    <lineage>
        <taxon>Eukaryota</taxon>
        <taxon>Fungi</taxon>
        <taxon>Dikarya</taxon>
        <taxon>Ascomycota</taxon>
        <taxon>Pezizomycotina</taxon>
        <taxon>Sordariomycetes</taxon>
        <taxon>Sordariomycetidae</taxon>
        <taxon>Sordariales</taxon>
        <taxon>Chaetomiaceae</taxon>
        <taxon>Staphylotrichum</taxon>
    </lineage>
</organism>
<feature type="transmembrane region" description="Helical" evidence="6">
    <location>
        <begin position="355"/>
        <end position="373"/>
    </location>
</feature>
<dbReference type="InterPro" id="IPR020846">
    <property type="entry name" value="MFS_dom"/>
</dbReference>
<evidence type="ECO:0000256" key="3">
    <source>
        <dbReference type="ARBA" id="ARBA00022989"/>
    </source>
</evidence>
<evidence type="ECO:0000259" key="7">
    <source>
        <dbReference type="PROSITE" id="PS50850"/>
    </source>
</evidence>
<dbReference type="PANTHER" id="PTHR23507">
    <property type="entry name" value="ZGC:174356"/>
    <property type="match status" value="1"/>
</dbReference>
<dbReference type="Pfam" id="PF07690">
    <property type="entry name" value="MFS_1"/>
    <property type="match status" value="1"/>
</dbReference>
<feature type="transmembrane region" description="Helical" evidence="6">
    <location>
        <begin position="126"/>
        <end position="148"/>
    </location>
</feature>
<dbReference type="EMBL" id="JAHCVI010000005">
    <property type="protein sequence ID" value="KAG7284690.1"/>
    <property type="molecule type" value="Genomic_DNA"/>
</dbReference>
<evidence type="ECO:0000313" key="8">
    <source>
        <dbReference type="EMBL" id="KAG7284690.1"/>
    </source>
</evidence>
<evidence type="ECO:0000256" key="2">
    <source>
        <dbReference type="ARBA" id="ARBA00022692"/>
    </source>
</evidence>
<feature type="transmembrane region" description="Helical" evidence="6">
    <location>
        <begin position="69"/>
        <end position="92"/>
    </location>
</feature>
<dbReference type="PROSITE" id="PS50850">
    <property type="entry name" value="MFS"/>
    <property type="match status" value="1"/>
</dbReference>
<name>A0AAD4EP95_9PEZI</name>
<feature type="transmembrane region" description="Helical" evidence="6">
    <location>
        <begin position="394"/>
        <end position="413"/>
    </location>
</feature>
<dbReference type="GO" id="GO:0016020">
    <property type="term" value="C:membrane"/>
    <property type="evidence" value="ECO:0007669"/>
    <property type="project" value="UniProtKB-SubCell"/>
</dbReference>
<feature type="transmembrane region" description="Helical" evidence="6">
    <location>
        <begin position="317"/>
        <end position="335"/>
    </location>
</feature>